<dbReference type="AlphaFoldDB" id="A0AAD9HSA1"/>
<keyword evidence="2" id="KW-1185">Reference proteome</keyword>
<organism evidence="1 2">
    <name type="scientific">Colletotrichum zoysiae</name>
    <dbReference type="NCBI Taxonomy" id="1216348"/>
    <lineage>
        <taxon>Eukaryota</taxon>
        <taxon>Fungi</taxon>
        <taxon>Dikarya</taxon>
        <taxon>Ascomycota</taxon>
        <taxon>Pezizomycotina</taxon>
        <taxon>Sordariomycetes</taxon>
        <taxon>Hypocreomycetidae</taxon>
        <taxon>Glomerellales</taxon>
        <taxon>Glomerellaceae</taxon>
        <taxon>Colletotrichum</taxon>
        <taxon>Colletotrichum graminicola species complex</taxon>
    </lineage>
</organism>
<evidence type="ECO:0000313" key="1">
    <source>
        <dbReference type="EMBL" id="KAK2034208.1"/>
    </source>
</evidence>
<name>A0AAD9HSA1_9PEZI</name>
<accession>A0AAD9HSA1</accession>
<comment type="caution">
    <text evidence="1">The sequence shown here is derived from an EMBL/GenBank/DDBJ whole genome shotgun (WGS) entry which is preliminary data.</text>
</comment>
<proteinExistence type="predicted"/>
<dbReference type="Proteomes" id="UP001232148">
    <property type="component" value="Unassembled WGS sequence"/>
</dbReference>
<sequence length="138" mass="14220">MARLVVRDCQIDIGPRTDERADAVNGLTGGVILTTPRGSSRTCDGLFGAGGSPGPEQTALVKALLGSARKGRGVGKTPGVGRAGTSCCGLVGPALAARGYRVRSLEGELGRAPCYPELASRFRQCDGSSVWFREVDAA</sequence>
<gene>
    <name evidence="1" type="ORF">LX32DRAFT_443901</name>
</gene>
<evidence type="ECO:0000313" key="2">
    <source>
        <dbReference type="Proteomes" id="UP001232148"/>
    </source>
</evidence>
<dbReference type="EMBL" id="MU842816">
    <property type="protein sequence ID" value="KAK2034208.1"/>
    <property type="molecule type" value="Genomic_DNA"/>
</dbReference>
<reference evidence="1" key="1">
    <citation type="submission" date="2021-06" db="EMBL/GenBank/DDBJ databases">
        <title>Comparative genomics, transcriptomics and evolutionary studies reveal genomic signatures of adaptation to plant cell wall in hemibiotrophic fungi.</title>
        <authorList>
            <consortium name="DOE Joint Genome Institute"/>
            <person name="Baroncelli R."/>
            <person name="Diaz J.F."/>
            <person name="Benocci T."/>
            <person name="Peng M."/>
            <person name="Battaglia E."/>
            <person name="Haridas S."/>
            <person name="Andreopoulos W."/>
            <person name="Labutti K."/>
            <person name="Pangilinan J."/>
            <person name="Floch G.L."/>
            <person name="Makela M.R."/>
            <person name="Henrissat B."/>
            <person name="Grigoriev I.V."/>
            <person name="Crouch J.A."/>
            <person name="De Vries R.P."/>
            <person name="Sukno S.A."/>
            <person name="Thon M.R."/>
        </authorList>
    </citation>
    <scope>NUCLEOTIDE SEQUENCE</scope>
    <source>
        <strain evidence="1">MAFF235873</strain>
    </source>
</reference>
<protein>
    <submittedName>
        <fullName evidence="1">Uncharacterized protein</fullName>
    </submittedName>
</protein>